<comment type="subunit">
    <text evidence="5">Part of the 50S ribosomal subunit.</text>
</comment>
<evidence type="ECO:0000256" key="6">
    <source>
        <dbReference type="RuleBase" id="RU003477"/>
    </source>
</evidence>
<evidence type="ECO:0000256" key="1">
    <source>
        <dbReference type="ARBA" id="ARBA00010618"/>
    </source>
</evidence>
<dbReference type="Pfam" id="PF17136">
    <property type="entry name" value="ribosomal_L24"/>
    <property type="match status" value="1"/>
</dbReference>
<dbReference type="PROSITE" id="PS01108">
    <property type="entry name" value="RIBOSOMAL_L24"/>
    <property type="match status" value="1"/>
</dbReference>
<dbReference type="GO" id="GO:0005840">
    <property type="term" value="C:ribosome"/>
    <property type="evidence" value="ECO:0007669"/>
    <property type="project" value="UniProtKB-KW"/>
</dbReference>
<dbReference type="CDD" id="cd06089">
    <property type="entry name" value="KOW_RPL26"/>
    <property type="match status" value="1"/>
</dbReference>
<name>A0A0G1HJG5_9BACT</name>
<reference evidence="8 9" key="1">
    <citation type="journal article" date="2015" name="Nature">
        <title>rRNA introns, odd ribosomes, and small enigmatic genomes across a large radiation of phyla.</title>
        <authorList>
            <person name="Brown C.T."/>
            <person name="Hug L.A."/>
            <person name="Thomas B.C."/>
            <person name="Sharon I."/>
            <person name="Castelle C.J."/>
            <person name="Singh A."/>
            <person name="Wilkins M.J."/>
            <person name="Williams K.H."/>
            <person name="Banfield J.F."/>
        </authorList>
    </citation>
    <scope>NUCLEOTIDE SEQUENCE [LARGE SCALE GENOMIC DNA]</scope>
</reference>
<dbReference type="GO" id="GO:0006412">
    <property type="term" value="P:translation"/>
    <property type="evidence" value="ECO:0007669"/>
    <property type="project" value="UniProtKB-UniRule"/>
</dbReference>
<evidence type="ECO:0000259" key="7">
    <source>
        <dbReference type="SMART" id="SM00739"/>
    </source>
</evidence>
<keyword evidence="3 5" id="KW-0687">Ribonucleoprotein</keyword>
<evidence type="ECO:0000313" key="9">
    <source>
        <dbReference type="Proteomes" id="UP000034063"/>
    </source>
</evidence>
<accession>A0A0G1HJG5</accession>
<evidence type="ECO:0000256" key="2">
    <source>
        <dbReference type="ARBA" id="ARBA00022980"/>
    </source>
</evidence>
<dbReference type="SUPFAM" id="SSF50104">
    <property type="entry name" value="Translation proteins SH3-like domain"/>
    <property type="match status" value="1"/>
</dbReference>
<keyword evidence="5" id="KW-0694">RNA-binding</keyword>
<dbReference type="GO" id="GO:1990904">
    <property type="term" value="C:ribonucleoprotein complex"/>
    <property type="evidence" value="ECO:0007669"/>
    <property type="project" value="UniProtKB-KW"/>
</dbReference>
<dbReference type="Proteomes" id="UP000034063">
    <property type="component" value="Unassembled WGS sequence"/>
</dbReference>
<dbReference type="InterPro" id="IPR005825">
    <property type="entry name" value="Ribosomal_uL24_CS"/>
</dbReference>
<evidence type="ECO:0000256" key="4">
    <source>
        <dbReference type="ARBA" id="ARBA00035206"/>
    </source>
</evidence>
<comment type="function">
    <text evidence="5">One of the proteins that surrounds the polypeptide exit tunnel on the outside of the subunit.</text>
</comment>
<comment type="caution">
    <text evidence="8">The sequence shown here is derived from an EMBL/GenBank/DDBJ whole genome shotgun (WGS) entry which is preliminary data.</text>
</comment>
<dbReference type="AlphaFoldDB" id="A0A0G1HJG5"/>
<evidence type="ECO:0000256" key="3">
    <source>
        <dbReference type="ARBA" id="ARBA00023274"/>
    </source>
</evidence>
<organism evidence="8 9">
    <name type="scientific">Candidatus Gottesmanbacteria bacterium GW2011_GWA2_44_17</name>
    <dbReference type="NCBI Taxonomy" id="1618444"/>
    <lineage>
        <taxon>Bacteria</taxon>
        <taxon>Candidatus Gottesmaniibacteriota</taxon>
    </lineage>
</organism>
<protein>
    <recommendedName>
        <fullName evidence="4 5">Large ribosomal subunit protein uL24</fullName>
    </recommendedName>
</protein>
<comment type="similarity">
    <text evidence="1 5 6">Belongs to the universal ribosomal protein uL24 family.</text>
</comment>
<proteinExistence type="inferred from homology"/>
<dbReference type="NCBIfam" id="TIGR01079">
    <property type="entry name" value="rplX_bact"/>
    <property type="match status" value="1"/>
</dbReference>
<dbReference type="SMART" id="SM00739">
    <property type="entry name" value="KOW"/>
    <property type="match status" value="1"/>
</dbReference>
<dbReference type="GO" id="GO:0019843">
    <property type="term" value="F:rRNA binding"/>
    <property type="evidence" value="ECO:0007669"/>
    <property type="project" value="UniProtKB-UniRule"/>
</dbReference>
<dbReference type="InterPro" id="IPR041988">
    <property type="entry name" value="Ribosomal_uL24_KOW"/>
</dbReference>
<dbReference type="InterPro" id="IPR014722">
    <property type="entry name" value="Rib_uL2_dom2"/>
</dbReference>
<dbReference type="InterPro" id="IPR008991">
    <property type="entry name" value="Translation_prot_SH3-like_sf"/>
</dbReference>
<evidence type="ECO:0000256" key="5">
    <source>
        <dbReference type="HAMAP-Rule" id="MF_01326"/>
    </source>
</evidence>
<keyword evidence="5" id="KW-0699">rRNA-binding</keyword>
<dbReference type="InterPro" id="IPR003256">
    <property type="entry name" value="Ribosomal_uL24"/>
</dbReference>
<keyword evidence="2 5" id="KW-0689">Ribosomal protein</keyword>
<dbReference type="PANTHER" id="PTHR12903">
    <property type="entry name" value="MITOCHONDRIAL RIBOSOMAL PROTEIN L24"/>
    <property type="match status" value="1"/>
</dbReference>
<dbReference type="HAMAP" id="MF_01326_B">
    <property type="entry name" value="Ribosomal_uL24_B"/>
    <property type="match status" value="1"/>
</dbReference>
<dbReference type="Pfam" id="PF00467">
    <property type="entry name" value="KOW"/>
    <property type="match status" value="1"/>
</dbReference>
<gene>
    <name evidence="5" type="primary">rplX</name>
    <name evidence="8" type="ORF">UW37_C0009G0015</name>
</gene>
<dbReference type="EMBL" id="LCIB01000009">
    <property type="protein sequence ID" value="KKT47356.1"/>
    <property type="molecule type" value="Genomic_DNA"/>
</dbReference>
<evidence type="ECO:0000313" key="8">
    <source>
        <dbReference type="EMBL" id="KKT47356.1"/>
    </source>
</evidence>
<sequence>MHAIRLRIVEERCSADLLPGMKLKKGDEIIVIVGKDKGRKGKVEKVFLKNDTVFIPGINVYKRHTKKRDDKHPGGIISLPKPIKVSKVMLVCPSCSHMTRIGYKKLKDEKIRICRKCGQKINS</sequence>
<dbReference type="GO" id="GO:0003735">
    <property type="term" value="F:structural constituent of ribosome"/>
    <property type="evidence" value="ECO:0007669"/>
    <property type="project" value="InterPro"/>
</dbReference>
<feature type="domain" description="KOW" evidence="7">
    <location>
        <begin position="22"/>
        <end position="49"/>
    </location>
</feature>
<dbReference type="InterPro" id="IPR057264">
    <property type="entry name" value="Ribosomal_uL24_C"/>
</dbReference>
<comment type="function">
    <text evidence="5">One of two assembly initiator proteins, it binds directly to the 5'-end of the 23S rRNA, where it nucleates assembly of the 50S subunit.</text>
</comment>
<dbReference type="Gene3D" id="2.30.30.30">
    <property type="match status" value="1"/>
</dbReference>
<dbReference type="InterPro" id="IPR005824">
    <property type="entry name" value="KOW"/>
</dbReference>